<proteinExistence type="predicted"/>
<feature type="domain" description="EF-hand" evidence="3">
    <location>
        <begin position="89"/>
        <end position="124"/>
    </location>
</feature>
<comment type="caution">
    <text evidence="4">The sequence shown here is derived from an EMBL/GenBank/DDBJ whole genome shotgun (WGS) entry which is preliminary data.</text>
</comment>
<accession>A0AAE0T075</accession>
<dbReference type="InterPro" id="IPR011992">
    <property type="entry name" value="EF-hand-dom_pair"/>
</dbReference>
<name>A0AAE0T075_9BIVA</name>
<dbReference type="GO" id="GO:0005509">
    <property type="term" value="F:calcium ion binding"/>
    <property type="evidence" value="ECO:0007669"/>
    <property type="project" value="InterPro"/>
</dbReference>
<dbReference type="PROSITE" id="PS50222">
    <property type="entry name" value="EF_HAND_2"/>
    <property type="match status" value="1"/>
</dbReference>
<dbReference type="Proteomes" id="UP001195483">
    <property type="component" value="Unassembled WGS sequence"/>
</dbReference>
<keyword evidence="1" id="KW-0106">Calcium</keyword>
<dbReference type="InterPro" id="IPR018247">
    <property type="entry name" value="EF_Hand_1_Ca_BS"/>
</dbReference>
<evidence type="ECO:0000256" key="1">
    <source>
        <dbReference type="ARBA" id="ARBA00022837"/>
    </source>
</evidence>
<keyword evidence="2" id="KW-0732">Signal</keyword>
<dbReference type="PROSITE" id="PS00018">
    <property type="entry name" value="EF_HAND_1"/>
    <property type="match status" value="1"/>
</dbReference>
<protein>
    <recommendedName>
        <fullName evidence="3">EF-hand domain-containing protein</fullName>
    </recommendedName>
</protein>
<feature type="signal peptide" evidence="2">
    <location>
        <begin position="1"/>
        <end position="25"/>
    </location>
</feature>
<dbReference type="InterPro" id="IPR002048">
    <property type="entry name" value="EF_hand_dom"/>
</dbReference>
<feature type="chain" id="PRO_5042016808" description="EF-hand domain-containing protein" evidence="2">
    <location>
        <begin position="26"/>
        <end position="153"/>
    </location>
</feature>
<gene>
    <name evidence="4" type="ORF">CHS0354_024834</name>
</gene>
<keyword evidence="5" id="KW-1185">Reference proteome</keyword>
<evidence type="ECO:0000313" key="5">
    <source>
        <dbReference type="Proteomes" id="UP001195483"/>
    </source>
</evidence>
<reference evidence="4" key="2">
    <citation type="journal article" date="2021" name="Genome Biol. Evol.">
        <title>Developing a high-quality reference genome for a parasitic bivalve with doubly uniparental inheritance (Bivalvia: Unionida).</title>
        <authorList>
            <person name="Smith C.H."/>
        </authorList>
    </citation>
    <scope>NUCLEOTIDE SEQUENCE</scope>
    <source>
        <strain evidence="4">CHS0354</strain>
        <tissue evidence="4">Mantle</tissue>
    </source>
</reference>
<reference evidence="4" key="3">
    <citation type="submission" date="2023-05" db="EMBL/GenBank/DDBJ databases">
        <authorList>
            <person name="Smith C.H."/>
        </authorList>
    </citation>
    <scope>NUCLEOTIDE SEQUENCE</scope>
    <source>
        <strain evidence="4">CHS0354</strain>
        <tissue evidence="4">Mantle</tissue>
    </source>
</reference>
<dbReference type="AlphaFoldDB" id="A0AAE0T075"/>
<evidence type="ECO:0000313" key="4">
    <source>
        <dbReference type="EMBL" id="KAK3601113.1"/>
    </source>
</evidence>
<organism evidence="4 5">
    <name type="scientific">Potamilus streckersoni</name>
    <dbReference type="NCBI Taxonomy" id="2493646"/>
    <lineage>
        <taxon>Eukaryota</taxon>
        <taxon>Metazoa</taxon>
        <taxon>Spiralia</taxon>
        <taxon>Lophotrochozoa</taxon>
        <taxon>Mollusca</taxon>
        <taxon>Bivalvia</taxon>
        <taxon>Autobranchia</taxon>
        <taxon>Heteroconchia</taxon>
        <taxon>Palaeoheterodonta</taxon>
        <taxon>Unionida</taxon>
        <taxon>Unionoidea</taxon>
        <taxon>Unionidae</taxon>
        <taxon>Ambleminae</taxon>
        <taxon>Lampsilini</taxon>
        <taxon>Potamilus</taxon>
    </lineage>
</organism>
<dbReference type="EMBL" id="JAEAOA010001465">
    <property type="protein sequence ID" value="KAK3601113.1"/>
    <property type="molecule type" value="Genomic_DNA"/>
</dbReference>
<dbReference type="SUPFAM" id="SSF47473">
    <property type="entry name" value="EF-hand"/>
    <property type="match status" value="1"/>
</dbReference>
<dbReference type="Gene3D" id="1.10.238.10">
    <property type="entry name" value="EF-hand"/>
    <property type="match status" value="1"/>
</dbReference>
<reference evidence="4" key="1">
    <citation type="journal article" date="2021" name="Genome Biol. Evol.">
        <title>A High-Quality Reference Genome for a Parasitic Bivalve with Doubly Uniparental Inheritance (Bivalvia: Unionida).</title>
        <authorList>
            <person name="Smith C.H."/>
        </authorList>
    </citation>
    <scope>NUCLEOTIDE SEQUENCE</scope>
    <source>
        <strain evidence="4">CHS0354</strain>
    </source>
</reference>
<evidence type="ECO:0000256" key="2">
    <source>
        <dbReference type="SAM" id="SignalP"/>
    </source>
</evidence>
<sequence>MGRNTCLLAALFLFVLFARQTVTYGQMSKYDGDLHQKLLGMFTLTDRTPRNGYISLDEFISIILDKDFNGDNSISRQEWLSIDTGILLFDAATANRIFEVFDADKNGAVTLPDVITTFNTADSAVRRDGRISAFEFLISFVQIITSAPNKKIQ</sequence>
<evidence type="ECO:0000259" key="3">
    <source>
        <dbReference type="PROSITE" id="PS50222"/>
    </source>
</evidence>